<dbReference type="Proteomes" id="UP000695000">
    <property type="component" value="Unplaced"/>
</dbReference>
<feature type="chain" id="PRO_5046687011" evidence="5">
    <location>
        <begin position="18"/>
        <end position="698"/>
    </location>
</feature>
<keyword evidence="4" id="KW-0472">Membrane</keyword>
<feature type="signal peptide" evidence="5">
    <location>
        <begin position="1"/>
        <end position="17"/>
    </location>
</feature>
<dbReference type="InterPro" id="IPR002213">
    <property type="entry name" value="UDP_glucos_trans"/>
</dbReference>
<dbReference type="Gene3D" id="3.40.50.2000">
    <property type="entry name" value="Glycogen Phosphorylase B"/>
    <property type="match status" value="1"/>
</dbReference>
<sequence>MELSTFFLLLSLSLCNGAKILGFFPVPSYSHYILGHSLLAGLAEKGHEVTMVSTFNNTAIPNYRNIVLDGIIEQLTEMRKEAVGKDAKVGTNELQKMSPFVMFTWINTMNLYISEIIIKHSKIRSLMKEQFDVVIVEQFFNDDLKVYCHHFKAHCIAFTTIGASQISNYIVSNPSPPSYIPDLFLNYSEDMDLFERTYNAFFQIFTYAAKQLYVLPKQEAIIKKHFPETPDIHQLINNVDLVFMNSHSCINQAVPHMPQMIQVGGIHVKASKKLPDDIQKFLDEAKHGAVFFSFGSNIQSKDLPPEKLAGIMKALSKLKQRVLWKFEEENLPGKPNNVMIGKWMPQQEILNHPNVELFLTHGGLLSTIEAIYFGVPLIGVPFMGDQRSNMERNVKNGIALQIAFEDLNERTLTEAFNTIIGGTKIKEAVKKRSALMKDRPMQPLDEAVYWVEYLLRNNGAKHLKNTAYFIPFYKYFFLDVAAIILAFTIIPIFLICKLINCFTSGKCIKKMVSYCCVQGCNIKGGDGIPVDSPLFEQWKVATRNDSLKNVDNHVIRKSRMVCNLHFAEKYKRKPIFYLYDFPMLTEYMFEVVEVEQIDIVDDSNSIIGDNFHNLDHSYCKPYEVESEEIRTVDSDRAVNINLINLDHSYCKPVVVVSEEIIVDSDTAIDNNLINLDDSYCGPVDVVYEEIVVDTDGTI</sequence>
<keyword evidence="4" id="KW-1133">Transmembrane helix</keyword>
<feature type="transmembrane region" description="Helical" evidence="4">
    <location>
        <begin position="472"/>
        <end position="494"/>
    </location>
</feature>
<evidence type="ECO:0000256" key="3">
    <source>
        <dbReference type="ARBA" id="ARBA00022679"/>
    </source>
</evidence>
<keyword evidence="6" id="KW-1185">Reference proteome</keyword>
<gene>
    <name evidence="7" type="primary">LOC108567615</name>
</gene>
<keyword evidence="4" id="KW-0812">Transmembrane</keyword>
<dbReference type="InterPro" id="IPR050271">
    <property type="entry name" value="UDP-glycosyltransferase"/>
</dbReference>
<keyword evidence="3" id="KW-0808">Transferase</keyword>
<evidence type="ECO:0000313" key="7">
    <source>
        <dbReference type="RefSeq" id="XP_017783682.1"/>
    </source>
</evidence>
<dbReference type="PROSITE" id="PS00375">
    <property type="entry name" value="UDPGT"/>
    <property type="match status" value="1"/>
</dbReference>
<evidence type="ECO:0000256" key="5">
    <source>
        <dbReference type="SAM" id="SignalP"/>
    </source>
</evidence>
<dbReference type="PANTHER" id="PTHR48043">
    <property type="entry name" value="EG:EG0003.4 PROTEIN-RELATED"/>
    <property type="match status" value="1"/>
</dbReference>
<dbReference type="CDD" id="cd03784">
    <property type="entry name" value="GT1_Gtf-like"/>
    <property type="match status" value="1"/>
</dbReference>
<dbReference type="SUPFAM" id="SSF53756">
    <property type="entry name" value="UDP-Glycosyltransferase/glycogen phosphorylase"/>
    <property type="match status" value="1"/>
</dbReference>
<dbReference type="RefSeq" id="XP_017783682.1">
    <property type="nucleotide sequence ID" value="XM_017928193.1"/>
</dbReference>
<dbReference type="InterPro" id="IPR035595">
    <property type="entry name" value="UDP_glycos_trans_CS"/>
</dbReference>
<comment type="similarity">
    <text evidence="1">Belongs to the UDP-glycosyltransferase family.</text>
</comment>
<evidence type="ECO:0000313" key="6">
    <source>
        <dbReference type="Proteomes" id="UP000695000"/>
    </source>
</evidence>
<dbReference type="SUPFAM" id="SSF57716">
    <property type="entry name" value="Glucocorticoid receptor-like (DNA-binding domain)"/>
    <property type="match status" value="1"/>
</dbReference>
<name>A0ABM1NA32_NICVS</name>
<dbReference type="PANTHER" id="PTHR48043:SF159">
    <property type="entry name" value="EG:EG0003.4 PROTEIN-RELATED"/>
    <property type="match status" value="1"/>
</dbReference>
<protein>
    <submittedName>
        <fullName evidence="7">UDP-glucuronosyltransferase 2B33-like</fullName>
    </submittedName>
</protein>
<dbReference type="GeneID" id="108567615"/>
<evidence type="ECO:0000256" key="1">
    <source>
        <dbReference type="ARBA" id="ARBA00009995"/>
    </source>
</evidence>
<evidence type="ECO:0000256" key="4">
    <source>
        <dbReference type="SAM" id="Phobius"/>
    </source>
</evidence>
<keyword evidence="5" id="KW-0732">Signal</keyword>
<keyword evidence="2" id="KW-0328">Glycosyltransferase</keyword>
<reference evidence="7" key="1">
    <citation type="submission" date="2025-08" db="UniProtKB">
        <authorList>
            <consortium name="RefSeq"/>
        </authorList>
    </citation>
    <scope>IDENTIFICATION</scope>
    <source>
        <tissue evidence="7">Whole Larva</tissue>
    </source>
</reference>
<dbReference type="Pfam" id="PF00201">
    <property type="entry name" value="UDPGT"/>
    <property type="match status" value="1"/>
</dbReference>
<proteinExistence type="inferred from homology"/>
<evidence type="ECO:0000256" key="2">
    <source>
        <dbReference type="ARBA" id="ARBA00022676"/>
    </source>
</evidence>
<organism evidence="6 7">
    <name type="scientific">Nicrophorus vespilloides</name>
    <name type="common">Boreal carrion beetle</name>
    <dbReference type="NCBI Taxonomy" id="110193"/>
    <lineage>
        <taxon>Eukaryota</taxon>
        <taxon>Metazoa</taxon>
        <taxon>Ecdysozoa</taxon>
        <taxon>Arthropoda</taxon>
        <taxon>Hexapoda</taxon>
        <taxon>Insecta</taxon>
        <taxon>Pterygota</taxon>
        <taxon>Neoptera</taxon>
        <taxon>Endopterygota</taxon>
        <taxon>Coleoptera</taxon>
        <taxon>Polyphaga</taxon>
        <taxon>Staphyliniformia</taxon>
        <taxon>Silphidae</taxon>
        <taxon>Nicrophorinae</taxon>
        <taxon>Nicrophorus</taxon>
    </lineage>
</organism>
<accession>A0ABM1NA32</accession>